<dbReference type="SUPFAM" id="SSF53254">
    <property type="entry name" value="Phosphoglycerate mutase-like"/>
    <property type="match status" value="1"/>
</dbReference>
<dbReference type="InterPro" id="IPR029033">
    <property type="entry name" value="His_PPase_superfam"/>
</dbReference>
<keyword evidence="2" id="KW-1185">Reference proteome</keyword>
<dbReference type="Proteomes" id="UP000444980">
    <property type="component" value="Unassembled WGS sequence"/>
</dbReference>
<evidence type="ECO:0000313" key="1">
    <source>
        <dbReference type="EMBL" id="GED98129.1"/>
    </source>
</evidence>
<dbReference type="EMBL" id="BJOU01000001">
    <property type="protein sequence ID" value="GED98129.1"/>
    <property type="molecule type" value="Genomic_DNA"/>
</dbReference>
<organism evidence="1 2">
    <name type="scientific">Gordonia crocea</name>
    <dbReference type="NCBI Taxonomy" id="589162"/>
    <lineage>
        <taxon>Bacteria</taxon>
        <taxon>Bacillati</taxon>
        <taxon>Actinomycetota</taxon>
        <taxon>Actinomycetes</taxon>
        <taxon>Mycobacteriales</taxon>
        <taxon>Gordoniaceae</taxon>
        <taxon>Gordonia</taxon>
    </lineage>
</organism>
<dbReference type="RefSeq" id="WP_161927354.1">
    <property type="nucleotide sequence ID" value="NZ_BJOU01000001.1"/>
</dbReference>
<dbReference type="SMART" id="SM00855">
    <property type="entry name" value="PGAM"/>
    <property type="match status" value="1"/>
</dbReference>
<dbReference type="NCBIfam" id="TIGR03848">
    <property type="entry name" value="MSMEG_4193"/>
    <property type="match status" value="1"/>
</dbReference>
<gene>
    <name evidence="1" type="ORF">nbrc107697_21680</name>
</gene>
<reference evidence="2" key="1">
    <citation type="submission" date="2019-06" db="EMBL/GenBank/DDBJ databases">
        <title>Gordonia isolated from sludge of a wastewater treatment plant.</title>
        <authorList>
            <person name="Tamura T."/>
            <person name="Aoyama K."/>
            <person name="Kang Y."/>
            <person name="Saito S."/>
            <person name="Akiyama N."/>
            <person name="Yazawa K."/>
            <person name="Gonoi T."/>
            <person name="Mikami Y."/>
        </authorList>
    </citation>
    <scope>NUCLEOTIDE SEQUENCE [LARGE SCALE GENOMIC DNA]</scope>
    <source>
        <strain evidence="2">NBRC 107697</strain>
    </source>
</reference>
<dbReference type="PANTHER" id="PTHR48100:SF2">
    <property type="entry name" value="CONSERVED PROTEIN"/>
    <property type="match status" value="1"/>
</dbReference>
<accession>A0A7I9UYY6</accession>
<dbReference type="AlphaFoldDB" id="A0A7I9UYY6"/>
<evidence type="ECO:0000313" key="2">
    <source>
        <dbReference type="Proteomes" id="UP000444980"/>
    </source>
</evidence>
<name>A0A7I9UYY6_9ACTN</name>
<dbReference type="GO" id="GO:0016791">
    <property type="term" value="F:phosphatase activity"/>
    <property type="evidence" value="ECO:0007669"/>
    <property type="project" value="TreeGrafter"/>
</dbReference>
<dbReference type="Pfam" id="PF00300">
    <property type="entry name" value="His_Phos_1"/>
    <property type="match status" value="1"/>
</dbReference>
<dbReference type="InterPro" id="IPR022492">
    <property type="entry name" value="Phosphomutase_MSMEG4193_put"/>
</dbReference>
<sequence length="234" mass="24137">MAVILVRHGRSTANTASVLAGRSPGVALDDVGRAQAAELPDRLGERGARLRAIARSPLQRCAETVAPLVAGLVDVPEVVVDDLAEVDYGEWTNRPLAELAKEPLWQTVQRQPSAAVFPGGEAMSAMASRAVSAVRELDAQYGGEDGSGLWVACTHGDIIKAVIADAMGLHLDGFQRIVVEPASLSVVRYHPRQTVVHTVNNTARLSLPAPGAELAGTAVGGATGTAGTGAGGGR</sequence>
<dbReference type="InterPro" id="IPR050275">
    <property type="entry name" value="PGM_Phosphatase"/>
</dbReference>
<dbReference type="OrthoDB" id="4120859at2"/>
<dbReference type="PANTHER" id="PTHR48100">
    <property type="entry name" value="BROAD-SPECIFICITY PHOSPHATASE YOR283W-RELATED"/>
    <property type="match status" value="1"/>
</dbReference>
<proteinExistence type="predicted"/>
<dbReference type="GO" id="GO:0005737">
    <property type="term" value="C:cytoplasm"/>
    <property type="evidence" value="ECO:0007669"/>
    <property type="project" value="TreeGrafter"/>
</dbReference>
<dbReference type="CDD" id="cd07067">
    <property type="entry name" value="HP_PGM_like"/>
    <property type="match status" value="1"/>
</dbReference>
<dbReference type="InterPro" id="IPR013078">
    <property type="entry name" value="His_Pase_superF_clade-1"/>
</dbReference>
<comment type="caution">
    <text evidence="1">The sequence shown here is derived from an EMBL/GenBank/DDBJ whole genome shotgun (WGS) entry which is preliminary data.</text>
</comment>
<protein>
    <submittedName>
        <fullName evidence="1">Phosphoglycerate mutase</fullName>
    </submittedName>
</protein>
<dbReference type="Gene3D" id="3.40.50.1240">
    <property type="entry name" value="Phosphoglycerate mutase-like"/>
    <property type="match status" value="1"/>
</dbReference>